<dbReference type="PROSITE" id="PS50883">
    <property type="entry name" value="EAL"/>
    <property type="match status" value="1"/>
</dbReference>
<accession>A0AA37UUB8</accession>
<feature type="domain" description="EAL" evidence="3">
    <location>
        <begin position="1056"/>
        <end position="1309"/>
    </location>
</feature>
<feature type="transmembrane region" description="Helical" evidence="2">
    <location>
        <begin position="145"/>
        <end position="165"/>
    </location>
</feature>
<dbReference type="PROSITE" id="PS51257">
    <property type="entry name" value="PROKAR_LIPOPROTEIN"/>
    <property type="match status" value="1"/>
</dbReference>
<name>A0AA37UUB8_9MYCO</name>
<reference evidence="5" key="1">
    <citation type="journal article" date="2018" name="Genome Announc.">
        <title>Draft Genome Sequence of Mycobacterium montefiorense Isolated from Japanese Black Salamander (Hynobius nigrescens).</title>
        <authorList>
            <person name="Fukano H."/>
            <person name="Yoshida M."/>
            <person name="Shimizu A."/>
            <person name="Iwao H."/>
            <person name="Katayama Y."/>
            <person name="Omatsu T."/>
            <person name="Mizutani T."/>
            <person name="Kurata O."/>
            <person name="Wada S."/>
            <person name="Hoshino Y."/>
        </authorList>
    </citation>
    <scope>NUCLEOTIDE SEQUENCE</scope>
    <source>
        <strain evidence="5">BS</strain>
    </source>
</reference>
<dbReference type="InterPro" id="IPR043128">
    <property type="entry name" value="Rev_trsase/Diguanyl_cyclase"/>
</dbReference>
<dbReference type="Proteomes" id="UP000245060">
    <property type="component" value="Unassembled WGS sequence"/>
</dbReference>
<dbReference type="InterPro" id="IPR052155">
    <property type="entry name" value="Biofilm_reg_signaling"/>
</dbReference>
<feature type="transmembrane region" description="Helical" evidence="2">
    <location>
        <begin position="731"/>
        <end position="751"/>
    </location>
</feature>
<dbReference type="InterPro" id="IPR000160">
    <property type="entry name" value="GGDEF_dom"/>
</dbReference>
<comment type="caution">
    <text evidence="6">The sequence shown here is derived from an EMBL/GenBank/DDBJ whole genome shotgun (WGS) entry which is preliminary data.</text>
</comment>
<evidence type="ECO:0000256" key="1">
    <source>
        <dbReference type="SAM" id="MobiDB-lite"/>
    </source>
</evidence>
<evidence type="ECO:0000256" key="2">
    <source>
        <dbReference type="SAM" id="Phobius"/>
    </source>
</evidence>
<feature type="transmembrane region" description="Helical" evidence="2">
    <location>
        <begin position="113"/>
        <end position="133"/>
    </location>
</feature>
<feature type="transmembrane region" description="Helical" evidence="2">
    <location>
        <begin position="574"/>
        <end position="593"/>
    </location>
</feature>
<reference evidence="7" key="2">
    <citation type="submission" date="2018-04" db="EMBL/GenBank/DDBJ databases">
        <title>Draft genome sequence of Mycobacterium montefiorense isolated from Japanese black salamander.</title>
        <authorList>
            <person name="Fukano H."/>
            <person name="Yoshida M."/>
            <person name="Shimizu A."/>
            <person name="Iwao H."/>
            <person name="Kurata O."/>
            <person name="Katayama Y."/>
            <person name="Omatsu T."/>
            <person name="Mizutani T."/>
            <person name="Wada S."/>
            <person name="Hoshino Y."/>
        </authorList>
    </citation>
    <scope>NUCLEOTIDE SEQUENCE [LARGE SCALE GENOMIC DNA]</scope>
    <source>
        <strain evidence="7">BS</strain>
    </source>
</reference>
<feature type="transmembrane region" description="Helical" evidence="2">
    <location>
        <begin position="820"/>
        <end position="839"/>
    </location>
</feature>
<feature type="domain" description="GGDEF" evidence="4">
    <location>
        <begin position="915"/>
        <end position="1047"/>
    </location>
</feature>
<dbReference type="EMBL" id="BFCH01000006">
    <property type="protein sequence ID" value="GBG36358.1"/>
    <property type="molecule type" value="Genomic_DNA"/>
</dbReference>
<reference evidence="6" key="4">
    <citation type="submission" date="2022-04" db="EMBL/GenBank/DDBJ databases">
        <authorList>
            <person name="Komine T."/>
            <person name="Fukano H."/>
            <person name="Wada S."/>
        </authorList>
    </citation>
    <scope>NUCLEOTIDE SEQUENCE</scope>
    <source>
        <strain evidence="6">NJB18185</strain>
    </source>
</reference>
<dbReference type="SMART" id="SM00052">
    <property type="entry name" value="EAL"/>
    <property type="match status" value="1"/>
</dbReference>
<dbReference type="Proteomes" id="UP001139505">
    <property type="component" value="Unassembled WGS sequence"/>
</dbReference>
<feature type="domain" description="GGDEF" evidence="4">
    <location>
        <begin position="367"/>
        <end position="499"/>
    </location>
</feature>
<dbReference type="PANTHER" id="PTHR44757">
    <property type="entry name" value="DIGUANYLATE CYCLASE DGCP"/>
    <property type="match status" value="1"/>
</dbReference>
<feature type="transmembrane region" description="Helical" evidence="2">
    <location>
        <begin position="666"/>
        <end position="685"/>
    </location>
</feature>
<feature type="transmembrane region" description="Helical" evidence="2">
    <location>
        <begin position="630"/>
        <end position="651"/>
    </location>
</feature>
<evidence type="ECO:0000259" key="3">
    <source>
        <dbReference type="PROSITE" id="PS50883"/>
    </source>
</evidence>
<feature type="transmembrane region" description="Helical" evidence="2">
    <location>
        <begin position="605"/>
        <end position="623"/>
    </location>
</feature>
<feature type="transmembrane region" description="Helical" evidence="2">
    <location>
        <begin position="697"/>
        <end position="719"/>
    </location>
</feature>
<evidence type="ECO:0000313" key="6">
    <source>
        <dbReference type="EMBL" id="GKU70499.1"/>
    </source>
</evidence>
<dbReference type="SMART" id="SM00267">
    <property type="entry name" value="GGDEF"/>
    <property type="match status" value="2"/>
</dbReference>
<dbReference type="CDD" id="cd01948">
    <property type="entry name" value="EAL"/>
    <property type="match status" value="1"/>
</dbReference>
<dbReference type="PANTHER" id="PTHR44757:SF2">
    <property type="entry name" value="BIOFILM ARCHITECTURE MAINTENANCE PROTEIN MBAA"/>
    <property type="match status" value="1"/>
</dbReference>
<keyword evidence="2" id="KW-1133">Transmembrane helix</keyword>
<reference evidence="6" key="3">
    <citation type="journal article" date="2022" name="Microbiol. Resour. Announc.">
        <title>Draft Genome Sequences of Eight Mycobacterium montefiorense Strains Isolated from Salamanders in Captivity.</title>
        <authorList>
            <person name="Komine T."/>
            <person name="Ihara H."/>
            <person name="Fukano H."/>
            <person name="Hoshino Y."/>
            <person name="Kurata O."/>
            <person name="Wada S."/>
        </authorList>
    </citation>
    <scope>NUCLEOTIDE SEQUENCE</scope>
    <source>
        <strain evidence="6">NJB18185</strain>
    </source>
</reference>
<dbReference type="SUPFAM" id="SSF55073">
    <property type="entry name" value="Nucleotide cyclase"/>
    <property type="match status" value="2"/>
</dbReference>
<feature type="transmembrane region" description="Helical" evidence="2">
    <location>
        <begin position="210"/>
        <end position="230"/>
    </location>
</feature>
<organism evidence="6 8">
    <name type="scientific">Mycobacterium montefiorense</name>
    <dbReference type="NCBI Taxonomy" id="154654"/>
    <lineage>
        <taxon>Bacteria</taxon>
        <taxon>Bacillati</taxon>
        <taxon>Actinomycetota</taxon>
        <taxon>Actinomycetes</taxon>
        <taxon>Mycobacteriales</taxon>
        <taxon>Mycobacteriaceae</taxon>
        <taxon>Mycobacterium</taxon>
        <taxon>Mycobacterium simiae complex</taxon>
    </lineage>
</organism>
<dbReference type="Pfam" id="PF00563">
    <property type="entry name" value="EAL"/>
    <property type="match status" value="1"/>
</dbReference>
<feature type="transmembrane region" description="Helical" evidence="2">
    <location>
        <begin position="20"/>
        <end position="37"/>
    </location>
</feature>
<dbReference type="RefSeq" id="WP_108920602.1">
    <property type="nucleotide sequence ID" value="NZ_BFCH01000006.1"/>
</dbReference>
<feature type="transmembrane region" description="Helical" evidence="2">
    <location>
        <begin position="271"/>
        <end position="292"/>
    </location>
</feature>
<feature type="region of interest" description="Disordered" evidence="1">
    <location>
        <begin position="1301"/>
        <end position="1331"/>
    </location>
</feature>
<keyword evidence="2" id="KW-0812">Transmembrane</keyword>
<protein>
    <recommendedName>
        <fullName evidence="9">GGDEF-domain containing protein</fullName>
    </recommendedName>
</protein>
<dbReference type="InterPro" id="IPR029787">
    <property type="entry name" value="Nucleotide_cyclase"/>
</dbReference>
<dbReference type="Pfam" id="PF00990">
    <property type="entry name" value="GGDEF"/>
    <property type="match status" value="2"/>
</dbReference>
<evidence type="ECO:0000313" key="8">
    <source>
        <dbReference type="Proteomes" id="UP001139505"/>
    </source>
</evidence>
<sequence>MKRWTGIPWQRFGPSARVGWFVIAGYAVAGCLVAVSSQRKWQSANVTRPLDVIVTVACLLVTATFAGRAAHFATGRRRVGWLAMDTALLGWAIAEIVWAVYDVRPELDHAIHPATADFIFLVYPIGAMASLVLLSQVTWHSPRRLVLDGLIVSTSLFVVSWVFVVGKQVREDSGSQLATLAQVFADVLLLTTGILMLSRSRPGDPPSRSLVAGATALINVADIATVFRTGVGTYHVNDLADLARVAGMGLIALAALSSVKESPRTSPRTEVLSRSLLWLPYLPVVLAAAVGMGRAVSLMAHGPMVAALGLLVAGVLARQFVVLLENQKLLSEVAREAFRDSLTGLANRVQFLHRLETAIAARQSDSAPIAVLCLDLDNFKAVNDGLGHPAGDELLIRVAGRLTAALHEDGLIARLAGDEFAVLLEGSVEESQAVAHDVLEAFSAPIVIDGVPVAVRPSIGFTVATAASTCTVDQLLRHADLAMYTAKREGGQCVRSFVPDIPFSYTFPRSTDSPASNLPAKLAGLAPLSAAASGYRAVAGASGPARLARTEPKPATSPEEAADGVWWPPTPIRIAMALLVIGVFVFTATSVAGGNAGDSVSFAKYLYAGLNLLAAGLIAARAYHFTTDRLAWLLIAAGMACSAIGDVVYALRVPDGQSPSSADPEYLAFYPFVYVGLLLLLRSRLASVPIPIRLDPLVCGLAMAALGISLRAGPFHAAATRAPNTVLVGMLYPWGDLVLLTLAAGILPIVGWLKEFRWAMLVAGLFGFAIADTVYLFETSAGSYRVGSTLDAAWPAASLLIAMASWAPASSVTPRLRRGFGSYTVSVAWALVALVVAVWDQNSRLAASLAALSLIMVALRFSLTFRDVSMVAENYKHAMTDELTALPNRRSLAAALTSLPGPAPTELESALKTSSRKALLLVKLYEIGEISDSLGRQFGDDLLRHIADRLATSVRRADLLARVSDDEFAILLTEGSDLIGARAQAGRLLEALGEPFELDPITVRVDARVAIALCPDHCEHPQELLSRAEAAMPHAKTAMGKIAVYDSAFEVHRESDPNLIDELRTALFEGDEPTLYYQPKINTSDGSVHSVEALVRWNHPSRGVLLPEVFLPAAERAGLMRKIADRTLKLALTQIQYWRETGITSAVSVNLATTNLLDLELVGTIERLLWARGLPADALIIEITEGALVDSVRSRNTVAELQHLGVRISLDDYGTGWSSLARLQDVSANELKLDRIFVSRLSQDARSVAIVRSTVALADSLGADLVAEGVEDEDTLNALQRYGCTITQGFVHTPPLPPAELEDWIGSHVPQPNSGESKQEKISDASARTIP</sequence>
<dbReference type="CDD" id="cd01949">
    <property type="entry name" value="GGDEF"/>
    <property type="match status" value="2"/>
</dbReference>
<feature type="transmembrane region" description="Helical" evidence="2">
    <location>
        <begin position="758"/>
        <end position="777"/>
    </location>
</feature>
<dbReference type="Gene3D" id="3.20.20.450">
    <property type="entry name" value="EAL domain"/>
    <property type="match status" value="1"/>
</dbReference>
<evidence type="ECO:0000259" key="4">
    <source>
        <dbReference type="PROSITE" id="PS50887"/>
    </source>
</evidence>
<evidence type="ECO:0000313" key="7">
    <source>
        <dbReference type="Proteomes" id="UP000245060"/>
    </source>
</evidence>
<dbReference type="InterPro" id="IPR035919">
    <property type="entry name" value="EAL_sf"/>
</dbReference>
<feature type="transmembrane region" description="Helical" evidence="2">
    <location>
        <begin position="49"/>
        <end position="67"/>
    </location>
</feature>
<gene>
    <name evidence="5" type="ORF">MmonteBS_07300</name>
    <name evidence="6" type="ORF">NJB18185_02760</name>
</gene>
<keyword evidence="7" id="KW-1185">Reference proteome</keyword>
<proteinExistence type="predicted"/>
<feature type="transmembrane region" description="Helical" evidence="2">
    <location>
        <begin position="304"/>
        <end position="324"/>
    </location>
</feature>
<dbReference type="NCBIfam" id="TIGR00254">
    <property type="entry name" value="GGDEF"/>
    <property type="match status" value="2"/>
</dbReference>
<dbReference type="SUPFAM" id="SSF141868">
    <property type="entry name" value="EAL domain-like"/>
    <property type="match status" value="1"/>
</dbReference>
<dbReference type="PROSITE" id="PS50887">
    <property type="entry name" value="GGDEF"/>
    <property type="match status" value="2"/>
</dbReference>
<evidence type="ECO:0008006" key="9">
    <source>
        <dbReference type="Google" id="ProtNLM"/>
    </source>
</evidence>
<dbReference type="InterPro" id="IPR001633">
    <property type="entry name" value="EAL_dom"/>
</dbReference>
<feature type="transmembrane region" description="Helical" evidence="2">
    <location>
        <begin position="242"/>
        <end position="259"/>
    </location>
</feature>
<feature type="transmembrane region" description="Helical" evidence="2">
    <location>
        <begin position="792"/>
        <end position="808"/>
    </location>
</feature>
<keyword evidence="2" id="KW-0472">Membrane</keyword>
<dbReference type="EMBL" id="BQYH01000004">
    <property type="protein sequence ID" value="GKU70499.1"/>
    <property type="molecule type" value="Genomic_DNA"/>
</dbReference>
<feature type="transmembrane region" description="Helical" evidence="2">
    <location>
        <begin position="79"/>
        <end position="101"/>
    </location>
</feature>
<evidence type="ECO:0000313" key="5">
    <source>
        <dbReference type="EMBL" id="GBG36358.1"/>
    </source>
</evidence>
<dbReference type="Gene3D" id="3.30.70.270">
    <property type="match status" value="2"/>
</dbReference>
<feature type="transmembrane region" description="Helical" evidence="2">
    <location>
        <begin position="177"/>
        <end position="198"/>
    </location>
</feature>